<dbReference type="Gene3D" id="1.10.443.10">
    <property type="entry name" value="Intergrase catalytic core"/>
    <property type="match status" value="1"/>
</dbReference>
<dbReference type="Pfam" id="PF00589">
    <property type="entry name" value="Phage_integrase"/>
    <property type="match status" value="1"/>
</dbReference>
<dbReference type="InterPro" id="IPR013762">
    <property type="entry name" value="Integrase-like_cat_sf"/>
</dbReference>
<protein>
    <submittedName>
        <fullName evidence="4">Phage integrase family protein</fullName>
    </submittedName>
</protein>
<keyword evidence="1" id="KW-0229">DNA integration</keyword>
<dbReference type="EMBL" id="CP000514">
    <property type="protein sequence ID" value="ABM17298.1"/>
    <property type="molecule type" value="Genomic_DNA"/>
</dbReference>
<evidence type="ECO:0000256" key="1">
    <source>
        <dbReference type="ARBA" id="ARBA00022908"/>
    </source>
</evidence>
<organism evidence="4 5">
    <name type="scientific">Marinobacter nauticus (strain ATCC 700491 / DSM 11845 / VT8)</name>
    <name type="common">Marinobacter aquaeolei</name>
    <dbReference type="NCBI Taxonomy" id="351348"/>
    <lineage>
        <taxon>Bacteria</taxon>
        <taxon>Pseudomonadati</taxon>
        <taxon>Pseudomonadota</taxon>
        <taxon>Gammaproteobacteria</taxon>
        <taxon>Pseudomonadales</taxon>
        <taxon>Marinobacteraceae</taxon>
        <taxon>Marinobacter</taxon>
    </lineage>
</organism>
<dbReference type="InterPro" id="IPR011010">
    <property type="entry name" value="DNA_brk_join_enz"/>
</dbReference>
<dbReference type="OrthoDB" id="8768428at2"/>
<reference evidence="5" key="1">
    <citation type="journal article" date="2011" name="Appl. Environ. Microbiol.">
        <title>Genomic potential of Marinobacter aquaeolei, a biogeochemical 'opportunitroph'.</title>
        <authorList>
            <person name="Singer E."/>
            <person name="Webb E.A."/>
            <person name="Nelson W.C."/>
            <person name="Heidelberg J.F."/>
            <person name="Ivanova N."/>
            <person name="Pati A."/>
            <person name="Edwards K.J."/>
        </authorList>
    </citation>
    <scope>NUCLEOTIDE SEQUENCE [LARGE SCALE GENOMIC DNA]</scope>
    <source>
        <strain evidence="5">ATCC 700491 / DSM 11845 / VT8</strain>
    </source>
</reference>
<dbReference type="KEGG" id="maq:Maqu_0191"/>
<dbReference type="SUPFAM" id="SSF56349">
    <property type="entry name" value="DNA breaking-rejoining enzymes"/>
    <property type="match status" value="1"/>
</dbReference>
<accession>A1TX29</accession>
<evidence type="ECO:0000313" key="5">
    <source>
        <dbReference type="Proteomes" id="UP000000998"/>
    </source>
</evidence>
<dbReference type="PANTHER" id="PTHR30349">
    <property type="entry name" value="PHAGE INTEGRASE-RELATED"/>
    <property type="match status" value="1"/>
</dbReference>
<dbReference type="PANTHER" id="PTHR30349:SF64">
    <property type="entry name" value="PROPHAGE INTEGRASE INTD-RELATED"/>
    <property type="match status" value="1"/>
</dbReference>
<dbReference type="AlphaFoldDB" id="A1TX29"/>
<dbReference type="GO" id="GO:0006310">
    <property type="term" value="P:DNA recombination"/>
    <property type="evidence" value="ECO:0007669"/>
    <property type="project" value="UniProtKB-KW"/>
</dbReference>
<dbReference type="InterPro" id="IPR002104">
    <property type="entry name" value="Integrase_catalytic"/>
</dbReference>
<evidence type="ECO:0000259" key="3">
    <source>
        <dbReference type="PROSITE" id="PS51898"/>
    </source>
</evidence>
<evidence type="ECO:0000256" key="2">
    <source>
        <dbReference type="ARBA" id="ARBA00023172"/>
    </source>
</evidence>
<dbReference type="GO" id="GO:0003677">
    <property type="term" value="F:DNA binding"/>
    <property type="evidence" value="ECO:0007669"/>
    <property type="project" value="InterPro"/>
</dbReference>
<dbReference type="STRING" id="351348.Maqu_0191"/>
<proteinExistence type="predicted"/>
<dbReference type="eggNOG" id="COG0582">
    <property type="taxonomic scope" value="Bacteria"/>
</dbReference>
<dbReference type="PROSITE" id="PS51898">
    <property type="entry name" value="TYR_RECOMBINASE"/>
    <property type="match status" value="1"/>
</dbReference>
<evidence type="ECO:0000313" key="4">
    <source>
        <dbReference type="EMBL" id="ABM17298.1"/>
    </source>
</evidence>
<sequence>MSQTLPKERVSPTLALTDKAPVRDFVDIRKISKEEKYSLRISEESVYADNEWKFNIEYPDIEPSQRVIKFIKIKFNDGSDITNTRNIIMLEQVKDYVYTLLVDPPSTYPKIYVINDSLKNGVRWLCEYMLDESIKRFSDITESDAEAFLDLLATKPKERNVKKPITDRTLRTRAIGLNWLIEQSAKFDSGLRVDIFGDYKTASTWARAKANLVMPRGVGTTPQIPDEVVRELFDTAIQDLRIAECLDEIYQSEKDCRSGLIKQRELPNVKNEIYRNHGYSIKNTHIRKVLEAELTSACYSIIAMLTGMRVHEILALEYDENKHWVFEDIKVDGLILKLYFVRSTTTKLEPDPKRYQWQTLPIVKRALEALQLGFRRLNDAGNRWLFPEPSGKWRRSKNTINNNLKTYMKNRSITHKGKTWDLATHQFRKTFSRIMIRQGLGLKALQDQLKHYDIAMTQVYGDPTLYYELQQEKFTLSSELMEELIGTQVPIIGGGAGELREMRKEFRGMTKTDRKKFLENLPKKGLIEQMDDGLCYYRPKKALCGGDKLNCRPADCSNSWMPCVFRRT</sequence>
<dbReference type="RefSeq" id="WP_011783770.1">
    <property type="nucleotide sequence ID" value="NC_008740.1"/>
</dbReference>
<gene>
    <name evidence="4" type="ordered locus">Maqu_0191</name>
</gene>
<dbReference type="Proteomes" id="UP000000998">
    <property type="component" value="Chromosome"/>
</dbReference>
<feature type="domain" description="Tyr recombinase" evidence="3">
    <location>
        <begin position="274"/>
        <end position="475"/>
    </location>
</feature>
<dbReference type="InterPro" id="IPR050090">
    <property type="entry name" value="Tyrosine_recombinase_XerCD"/>
</dbReference>
<name>A1TX29_MARN8</name>
<keyword evidence="2" id="KW-0233">DNA recombination</keyword>
<dbReference type="HOGENOM" id="CLU_025122_3_0_6"/>
<dbReference type="GO" id="GO:0015074">
    <property type="term" value="P:DNA integration"/>
    <property type="evidence" value="ECO:0007669"/>
    <property type="project" value="UniProtKB-KW"/>
</dbReference>